<evidence type="ECO:0000256" key="1">
    <source>
        <dbReference type="SAM" id="MobiDB-lite"/>
    </source>
</evidence>
<dbReference type="AlphaFoldDB" id="A0AAD7SP08"/>
<comment type="caution">
    <text evidence="2">The sequence shown here is derived from an EMBL/GenBank/DDBJ whole genome shotgun (WGS) entry which is preliminary data.</text>
</comment>
<keyword evidence="3" id="KW-1185">Reference proteome</keyword>
<feature type="compositionally biased region" description="Basic and acidic residues" evidence="1">
    <location>
        <begin position="67"/>
        <end position="87"/>
    </location>
</feature>
<protein>
    <submittedName>
        <fullName evidence="2">Uncharacterized protein</fullName>
    </submittedName>
</protein>
<dbReference type="EMBL" id="JAINUG010000044">
    <property type="protein sequence ID" value="KAJ8406202.1"/>
    <property type="molecule type" value="Genomic_DNA"/>
</dbReference>
<gene>
    <name evidence="2" type="ORF">AAFF_G00304330</name>
</gene>
<feature type="compositionally biased region" description="Basic and acidic residues" evidence="1">
    <location>
        <begin position="1"/>
        <end position="25"/>
    </location>
</feature>
<sequence length="93" mass="10292">MEGGQRLEGEREDRKGNDRRRREDVGLEPTGNEPSGVSGKERSVRPSWVFPPPPRGSSEGGPTAGEDEARAGEIKHEQTNKARDKQVQEVPQM</sequence>
<organism evidence="2 3">
    <name type="scientific">Aldrovandia affinis</name>
    <dbReference type="NCBI Taxonomy" id="143900"/>
    <lineage>
        <taxon>Eukaryota</taxon>
        <taxon>Metazoa</taxon>
        <taxon>Chordata</taxon>
        <taxon>Craniata</taxon>
        <taxon>Vertebrata</taxon>
        <taxon>Euteleostomi</taxon>
        <taxon>Actinopterygii</taxon>
        <taxon>Neopterygii</taxon>
        <taxon>Teleostei</taxon>
        <taxon>Notacanthiformes</taxon>
        <taxon>Halosauridae</taxon>
        <taxon>Aldrovandia</taxon>
    </lineage>
</organism>
<evidence type="ECO:0000313" key="2">
    <source>
        <dbReference type="EMBL" id="KAJ8406202.1"/>
    </source>
</evidence>
<name>A0AAD7SP08_9TELE</name>
<dbReference type="Proteomes" id="UP001221898">
    <property type="component" value="Unassembled WGS sequence"/>
</dbReference>
<evidence type="ECO:0000313" key="3">
    <source>
        <dbReference type="Proteomes" id="UP001221898"/>
    </source>
</evidence>
<accession>A0AAD7SP08</accession>
<feature type="region of interest" description="Disordered" evidence="1">
    <location>
        <begin position="1"/>
        <end position="93"/>
    </location>
</feature>
<proteinExistence type="predicted"/>
<reference evidence="2" key="1">
    <citation type="journal article" date="2023" name="Science">
        <title>Genome structures resolve the early diversification of teleost fishes.</title>
        <authorList>
            <person name="Parey E."/>
            <person name="Louis A."/>
            <person name="Montfort J."/>
            <person name="Bouchez O."/>
            <person name="Roques C."/>
            <person name="Iampietro C."/>
            <person name="Lluch J."/>
            <person name="Castinel A."/>
            <person name="Donnadieu C."/>
            <person name="Desvignes T."/>
            <person name="Floi Bucao C."/>
            <person name="Jouanno E."/>
            <person name="Wen M."/>
            <person name="Mejri S."/>
            <person name="Dirks R."/>
            <person name="Jansen H."/>
            <person name="Henkel C."/>
            <person name="Chen W.J."/>
            <person name="Zahm M."/>
            <person name="Cabau C."/>
            <person name="Klopp C."/>
            <person name="Thompson A.W."/>
            <person name="Robinson-Rechavi M."/>
            <person name="Braasch I."/>
            <person name="Lecointre G."/>
            <person name="Bobe J."/>
            <person name="Postlethwait J.H."/>
            <person name="Berthelot C."/>
            <person name="Roest Crollius H."/>
            <person name="Guiguen Y."/>
        </authorList>
    </citation>
    <scope>NUCLEOTIDE SEQUENCE</scope>
    <source>
        <strain evidence="2">NC1722</strain>
    </source>
</reference>